<keyword evidence="7" id="KW-0159">Chromosome partition</keyword>
<dbReference type="Gene3D" id="3.40.50.300">
    <property type="entry name" value="P-loop containing nucleotide triphosphate hydrolases"/>
    <property type="match status" value="1"/>
</dbReference>
<keyword evidence="9 16" id="KW-1133">Transmembrane helix</keyword>
<proteinExistence type="inferred from homology"/>
<keyword evidence="4" id="KW-0132">Cell division</keyword>
<dbReference type="EMBL" id="RLII01000003">
    <property type="protein sequence ID" value="RXE59931.1"/>
    <property type="molecule type" value="Genomic_DNA"/>
</dbReference>
<dbReference type="OrthoDB" id="9807790at2"/>
<keyword evidence="12" id="KW-0131">Cell cycle</keyword>
<dbReference type="SMART" id="SM00843">
    <property type="entry name" value="Ftsk_gamma"/>
    <property type="match status" value="1"/>
</dbReference>
<dbReference type="GO" id="GO:0051301">
    <property type="term" value="P:cell division"/>
    <property type="evidence" value="ECO:0007669"/>
    <property type="project" value="UniProtKB-KW"/>
</dbReference>
<dbReference type="Pfam" id="PF01580">
    <property type="entry name" value="FtsK_SpoIIIE"/>
    <property type="match status" value="1"/>
</dbReference>
<dbReference type="CDD" id="cd01127">
    <property type="entry name" value="TrwB_TraG_TraD_VirD4"/>
    <property type="match status" value="1"/>
</dbReference>
<evidence type="ECO:0000256" key="16">
    <source>
        <dbReference type="SAM" id="Phobius"/>
    </source>
</evidence>
<dbReference type="RefSeq" id="WP_069193400.1">
    <property type="nucleotide sequence ID" value="NZ_RLII01000003.1"/>
</dbReference>
<evidence type="ECO:0000256" key="9">
    <source>
        <dbReference type="ARBA" id="ARBA00022989"/>
    </source>
</evidence>
<dbReference type="GO" id="GO:0005524">
    <property type="term" value="F:ATP binding"/>
    <property type="evidence" value="ECO:0007669"/>
    <property type="project" value="UniProtKB-UniRule"/>
</dbReference>
<feature type="domain" description="FtsK" evidence="17">
    <location>
        <begin position="460"/>
        <end position="651"/>
    </location>
</feature>
<comment type="similarity">
    <text evidence="2">Belongs to the FtsK/SpoIIIE/SftA family.</text>
</comment>
<dbReference type="Pfam" id="PF13491">
    <property type="entry name" value="FtsK_4TM"/>
    <property type="match status" value="1"/>
</dbReference>
<evidence type="ECO:0000256" key="15">
    <source>
        <dbReference type="PROSITE-ProRule" id="PRU00289"/>
    </source>
</evidence>
<keyword evidence="3" id="KW-1003">Cell membrane</keyword>
<dbReference type="PANTHER" id="PTHR22683:SF41">
    <property type="entry name" value="DNA TRANSLOCASE FTSK"/>
    <property type="match status" value="1"/>
</dbReference>
<keyword evidence="11 16" id="KW-0472">Membrane</keyword>
<sequence>MKARKTQKKKYTKKKSGIGKYNNEIIGIIMLALGVLALFGLFMEDSIGIFGTFIKSLILGLMGWPGYVVPPFIIFYSILVIFKKNSQKINSKIAYLFVLVLILTAMLQTLFYNEQDYVNKGIIECIKKFYNDGVAMQGGGILGGIISIPFLLMFKNLGTIIILTTIALIDIIIITDISIAGVILRIKNDVTTITAKVENSLRVTGSDLKEKLREEDEPESEADPDIDIVMNGKKLPKILNFKEKKAAKDSTNTKAATEASPLKNADDNAEVVILNETKAETDEVDFIVQDLKKNDMSAAKVEEIADSVNREISSKPQVNVEYRYPHIKLLDDNKTGPGNAENYRSTALKGAKKLEETLKSFGVDAKVVNVSMGPAVTRYELQPSPGVKVSKIVSLSDDISLNLAASGVRIEAPIPGKAAVGIEVPNKEVVPVFLKDVLDSKEFKEYNSKLAFALGKDISGQNMVADIAKMPHLLVAGATGSGKSVCINSLIVSLLFKASPNEVKLLMVDPKVVELGIYNGIPHLLIPVVTDPKKAAGALNWAVQEMVNRYKLFADKGVRDMKGYNAMLAKNGETELLPHIVIIIDELADLMMVAPNDVEDAICRLAQMARAAGMHLVIATQRPSVDVITGVIKANIPSRIAFSVSSQVDSRTIIDMAGAEKLLGKGDMLFYPVGESKPIRVKGAFVSDGEVERVVEYIKSQGNVEYNESIIDEINSEKESRDSDPGDNDELLPQAIELVVDAGQASVSLIQRKFKVGYARAARIVDQMEARGIVGRFEGSKPRQVLITKQQLQEMNMKSGE</sequence>
<evidence type="ECO:0000256" key="13">
    <source>
        <dbReference type="ARBA" id="ARBA00024986"/>
    </source>
</evidence>
<feature type="transmembrane region" description="Helical" evidence="16">
    <location>
        <begin position="133"/>
        <end position="154"/>
    </location>
</feature>
<name>A0A4Q0I6F7_9FIRM</name>
<evidence type="ECO:0000256" key="6">
    <source>
        <dbReference type="ARBA" id="ARBA00022741"/>
    </source>
</evidence>
<gene>
    <name evidence="18" type="ORF">EFD62_04045</name>
</gene>
<comment type="caution">
    <text evidence="18">The sequence shown here is derived from an EMBL/GenBank/DDBJ whole genome shotgun (WGS) entry which is preliminary data.</text>
</comment>
<dbReference type="Pfam" id="PF17854">
    <property type="entry name" value="FtsK_alpha"/>
    <property type="match status" value="1"/>
</dbReference>
<feature type="binding site" evidence="15">
    <location>
        <begin position="477"/>
        <end position="484"/>
    </location>
    <ligand>
        <name>ATP</name>
        <dbReference type="ChEBI" id="CHEBI:30616"/>
    </ligand>
</feature>
<evidence type="ECO:0000256" key="1">
    <source>
        <dbReference type="ARBA" id="ARBA00004651"/>
    </source>
</evidence>
<keyword evidence="19" id="KW-1185">Reference proteome</keyword>
<comment type="function">
    <text evidence="13">Essential cell division protein that coordinates cell division and chromosome segregation. The N-terminus is involved in assembly of the cell-division machinery. The C-terminus functions as a DNA motor that moves dsDNA in an ATP-dependent manner towards the dif recombination site, which is located within the replication terminus region. Required for activation of the Xer recombinase, allowing activation of chromosome unlinking by recombination.</text>
</comment>
<dbReference type="Proteomes" id="UP000289166">
    <property type="component" value="Unassembled WGS sequence"/>
</dbReference>
<dbReference type="Gene3D" id="3.30.980.40">
    <property type="match status" value="1"/>
</dbReference>
<dbReference type="GO" id="GO:0005886">
    <property type="term" value="C:plasma membrane"/>
    <property type="evidence" value="ECO:0007669"/>
    <property type="project" value="UniProtKB-SubCell"/>
</dbReference>
<dbReference type="AlphaFoldDB" id="A0A4Q0I6F7"/>
<dbReference type="PANTHER" id="PTHR22683">
    <property type="entry name" value="SPORULATION PROTEIN RELATED"/>
    <property type="match status" value="1"/>
</dbReference>
<dbReference type="InterPro" id="IPR027417">
    <property type="entry name" value="P-loop_NTPase"/>
</dbReference>
<dbReference type="InterPro" id="IPR041027">
    <property type="entry name" value="FtsK_alpha"/>
</dbReference>
<evidence type="ECO:0000256" key="14">
    <source>
        <dbReference type="ARBA" id="ARBA00025923"/>
    </source>
</evidence>
<dbReference type="InterPro" id="IPR050206">
    <property type="entry name" value="FtsK/SpoIIIE/SftA"/>
</dbReference>
<comment type="subcellular location">
    <subcellularLocation>
        <location evidence="1">Cell membrane</location>
        <topology evidence="1">Multi-pass membrane protein</topology>
    </subcellularLocation>
</comment>
<feature type="transmembrane region" description="Helical" evidence="16">
    <location>
        <begin position="94"/>
        <end position="113"/>
    </location>
</feature>
<dbReference type="Pfam" id="PF09397">
    <property type="entry name" value="FtsK_gamma"/>
    <property type="match status" value="1"/>
</dbReference>
<dbReference type="PROSITE" id="PS50901">
    <property type="entry name" value="FTSK"/>
    <property type="match status" value="1"/>
</dbReference>
<dbReference type="InterPro" id="IPR036390">
    <property type="entry name" value="WH_DNA-bd_sf"/>
</dbReference>
<evidence type="ECO:0000256" key="2">
    <source>
        <dbReference type="ARBA" id="ARBA00006474"/>
    </source>
</evidence>
<dbReference type="InterPro" id="IPR002543">
    <property type="entry name" value="FtsK_dom"/>
</dbReference>
<evidence type="ECO:0000256" key="5">
    <source>
        <dbReference type="ARBA" id="ARBA00022692"/>
    </source>
</evidence>
<evidence type="ECO:0000256" key="10">
    <source>
        <dbReference type="ARBA" id="ARBA00023125"/>
    </source>
</evidence>
<evidence type="ECO:0000256" key="8">
    <source>
        <dbReference type="ARBA" id="ARBA00022840"/>
    </source>
</evidence>
<dbReference type="SUPFAM" id="SSF46785">
    <property type="entry name" value="Winged helix' DNA-binding domain"/>
    <property type="match status" value="1"/>
</dbReference>
<comment type="subunit">
    <text evidence="14">Homohexamer. Forms a ring that surrounds DNA.</text>
</comment>
<organism evidence="18 19">
    <name type="scientific">Acetivibrio mesophilus</name>
    <dbReference type="NCBI Taxonomy" id="2487273"/>
    <lineage>
        <taxon>Bacteria</taxon>
        <taxon>Bacillati</taxon>
        <taxon>Bacillota</taxon>
        <taxon>Clostridia</taxon>
        <taxon>Eubacteriales</taxon>
        <taxon>Oscillospiraceae</taxon>
        <taxon>Acetivibrio</taxon>
    </lineage>
</organism>
<dbReference type="GO" id="GO:0007059">
    <property type="term" value="P:chromosome segregation"/>
    <property type="evidence" value="ECO:0007669"/>
    <property type="project" value="UniProtKB-KW"/>
</dbReference>
<evidence type="ECO:0000256" key="7">
    <source>
        <dbReference type="ARBA" id="ARBA00022829"/>
    </source>
</evidence>
<evidence type="ECO:0000256" key="11">
    <source>
        <dbReference type="ARBA" id="ARBA00023136"/>
    </source>
</evidence>
<evidence type="ECO:0000256" key="3">
    <source>
        <dbReference type="ARBA" id="ARBA00022475"/>
    </source>
</evidence>
<evidence type="ECO:0000256" key="12">
    <source>
        <dbReference type="ARBA" id="ARBA00023306"/>
    </source>
</evidence>
<evidence type="ECO:0000259" key="17">
    <source>
        <dbReference type="PROSITE" id="PS50901"/>
    </source>
</evidence>
<keyword evidence="10" id="KW-0238">DNA-binding</keyword>
<protein>
    <submittedName>
        <fullName evidence="18">DNA translocase FtsK</fullName>
    </submittedName>
</protein>
<accession>A0A4Q0I6F7</accession>
<dbReference type="Gene3D" id="1.10.10.10">
    <property type="entry name" value="Winged helix-like DNA-binding domain superfamily/Winged helix DNA-binding domain"/>
    <property type="match status" value="1"/>
</dbReference>
<dbReference type="GO" id="GO:0003677">
    <property type="term" value="F:DNA binding"/>
    <property type="evidence" value="ECO:0007669"/>
    <property type="project" value="UniProtKB-KW"/>
</dbReference>
<evidence type="ECO:0000313" key="18">
    <source>
        <dbReference type="EMBL" id="RXE59931.1"/>
    </source>
</evidence>
<keyword evidence="8 15" id="KW-0067">ATP-binding</keyword>
<dbReference type="InterPro" id="IPR025199">
    <property type="entry name" value="FtsK_4TM"/>
</dbReference>
<dbReference type="InterPro" id="IPR003593">
    <property type="entry name" value="AAA+_ATPase"/>
</dbReference>
<keyword evidence="5 16" id="KW-0812">Transmembrane</keyword>
<dbReference type="InterPro" id="IPR036388">
    <property type="entry name" value="WH-like_DNA-bd_sf"/>
</dbReference>
<evidence type="ECO:0000313" key="19">
    <source>
        <dbReference type="Proteomes" id="UP000289166"/>
    </source>
</evidence>
<feature type="transmembrane region" description="Helical" evidence="16">
    <location>
        <begin position="62"/>
        <end position="82"/>
    </location>
</feature>
<dbReference type="InterPro" id="IPR018541">
    <property type="entry name" value="Ftsk_gamma"/>
</dbReference>
<dbReference type="SMART" id="SM00382">
    <property type="entry name" value="AAA"/>
    <property type="match status" value="1"/>
</dbReference>
<feature type="transmembrane region" description="Helical" evidence="16">
    <location>
        <begin position="161"/>
        <end position="184"/>
    </location>
</feature>
<dbReference type="SUPFAM" id="SSF52540">
    <property type="entry name" value="P-loop containing nucleoside triphosphate hydrolases"/>
    <property type="match status" value="1"/>
</dbReference>
<feature type="transmembrane region" description="Helical" evidence="16">
    <location>
        <begin position="21"/>
        <end position="42"/>
    </location>
</feature>
<keyword evidence="6 15" id="KW-0547">Nucleotide-binding</keyword>
<reference evidence="19" key="1">
    <citation type="submission" date="2018-11" db="EMBL/GenBank/DDBJ databases">
        <title>Genome sequencing of a novel mesophilic and cellulolytic organism within the genus Hungateiclostridium.</title>
        <authorList>
            <person name="Rettenmaier R."/>
            <person name="Liebl W."/>
            <person name="Zverlov V."/>
        </authorList>
    </citation>
    <scope>NUCLEOTIDE SEQUENCE [LARGE SCALE GENOMIC DNA]</scope>
    <source>
        <strain evidence="19">N2K1</strain>
    </source>
</reference>
<evidence type="ECO:0000256" key="4">
    <source>
        <dbReference type="ARBA" id="ARBA00022618"/>
    </source>
</evidence>